<gene>
    <name evidence="1" type="ORF">E3N88_18915</name>
</gene>
<dbReference type="AlphaFoldDB" id="A0A5N6NN42"/>
<accession>A0A5N6NN42</accession>
<reference evidence="1 2" key="1">
    <citation type="submission" date="2019-05" db="EMBL/GenBank/DDBJ databases">
        <title>Mikania micrantha, genome provides insights into the molecular mechanism of rapid growth.</title>
        <authorList>
            <person name="Liu B."/>
        </authorList>
    </citation>
    <scope>NUCLEOTIDE SEQUENCE [LARGE SCALE GENOMIC DNA]</scope>
    <source>
        <strain evidence="1">NLD-2019</strain>
        <tissue evidence="1">Leaf</tissue>
    </source>
</reference>
<dbReference type="EMBL" id="SZYD01000010">
    <property type="protein sequence ID" value="KAD4982244.1"/>
    <property type="molecule type" value="Genomic_DNA"/>
</dbReference>
<evidence type="ECO:0000313" key="1">
    <source>
        <dbReference type="EMBL" id="KAD4982244.1"/>
    </source>
</evidence>
<protein>
    <submittedName>
        <fullName evidence="1">Uncharacterized protein</fullName>
    </submittedName>
</protein>
<proteinExistence type="predicted"/>
<dbReference type="Proteomes" id="UP000326396">
    <property type="component" value="Linkage Group LG18"/>
</dbReference>
<evidence type="ECO:0000313" key="2">
    <source>
        <dbReference type="Proteomes" id="UP000326396"/>
    </source>
</evidence>
<sequence>MSNDLRSWGDCNISAGTVTGTVILNSSMNSKQLPHLLLLQIRNPVTTIPPPLQITITSSFLNQIAQIIYRNDRIDEGKLKVQGIGAETDRARRSF</sequence>
<name>A0A5N6NN42_9ASTR</name>
<organism evidence="1 2">
    <name type="scientific">Mikania micrantha</name>
    <name type="common">bitter vine</name>
    <dbReference type="NCBI Taxonomy" id="192012"/>
    <lineage>
        <taxon>Eukaryota</taxon>
        <taxon>Viridiplantae</taxon>
        <taxon>Streptophyta</taxon>
        <taxon>Embryophyta</taxon>
        <taxon>Tracheophyta</taxon>
        <taxon>Spermatophyta</taxon>
        <taxon>Magnoliopsida</taxon>
        <taxon>eudicotyledons</taxon>
        <taxon>Gunneridae</taxon>
        <taxon>Pentapetalae</taxon>
        <taxon>asterids</taxon>
        <taxon>campanulids</taxon>
        <taxon>Asterales</taxon>
        <taxon>Asteraceae</taxon>
        <taxon>Asteroideae</taxon>
        <taxon>Heliantheae alliance</taxon>
        <taxon>Eupatorieae</taxon>
        <taxon>Mikania</taxon>
    </lineage>
</organism>
<comment type="caution">
    <text evidence="1">The sequence shown here is derived from an EMBL/GenBank/DDBJ whole genome shotgun (WGS) entry which is preliminary data.</text>
</comment>
<keyword evidence="2" id="KW-1185">Reference proteome</keyword>